<comment type="caution">
    <text evidence="11">The sequence shown here is derived from an EMBL/GenBank/DDBJ whole genome shotgun (WGS) entry which is preliminary data.</text>
</comment>
<dbReference type="PANTHER" id="PTHR32438:SF5">
    <property type="entry name" value="4-ALPHA-GLUCANOTRANSFERASE DPE1, CHLOROPLASTIC_AMYLOPLASTIC"/>
    <property type="match status" value="1"/>
</dbReference>
<dbReference type="PANTHER" id="PTHR32438">
    <property type="entry name" value="4-ALPHA-GLUCANOTRANSFERASE DPE1, CHLOROPLASTIC/AMYLOPLASTIC"/>
    <property type="match status" value="1"/>
</dbReference>
<protein>
    <recommendedName>
        <fullName evidence="4 10">4-alpha-glucanotransferase</fullName>
        <ecNumber evidence="3 10">2.4.1.25</ecNumber>
    </recommendedName>
    <alternativeName>
        <fullName evidence="8 10">Amylomaltase</fullName>
    </alternativeName>
    <alternativeName>
        <fullName evidence="9 10">Disproportionating enzyme</fullName>
    </alternativeName>
</protein>
<evidence type="ECO:0000256" key="4">
    <source>
        <dbReference type="ARBA" id="ARBA00020295"/>
    </source>
</evidence>
<dbReference type="NCBIfam" id="TIGR00217">
    <property type="entry name" value="malQ"/>
    <property type="match status" value="1"/>
</dbReference>
<dbReference type="GO" id="GO:0004134">
    <property type="term" value="F:4-alpha-glucanotransferase activity"/>
    <property type="evidence" value="ECO:0007669"/>
    <property type="project" value="UniProtKB-EC"/>
</dbReference>
<dbReference type="InterPro" id="IPR017853">
    <property type="entry name" value="GH"/>
</dbReference>
<sequence length="493" mass="58782">MHMNRKTGVLLPLSSLPGTHGIGDCGEHAYQWIDLLHENGVKIWQILPLNPLGYGNSPYQSCSSFAGDEIYISLPMLVKEGLLPQKYSRKKGKQNDRVDYPAVKKTKREALQKACRIFYHKKLDQRQDYQDFLKLAFWLPHYALFMAIRAQYGDVSWVDWQREDRDALLDQNYDQSMLETEKRYHYFVQYLFFRQWRQLKRYAEEKGVSIMGDIPIYLGLDSADVWEHRSYFLLDKKGRPRFVAGVPPDYFSAQGQRWGNPIYNWKALKKHHYDFWIDRLYWNQMLYHIIRIDHFRAFDDYWKIPASCQTAIEGKWELGPRHDFFRNVFQQLHDIQIVVEDLGILRKQAQKLRDDFHLMGMKIIQFDLDDTADSFLKEDKKHLLIYTGTHDNEPIRSWYEALAPSLQKHTRNMLNRLQIKERRISRGLIRFTLASHADVAIIPAWDLLHLGKNARFNVPATIGSPNWEWRLTTLSKIENELKWLHEWILFYKR</sequence>
<evidence type="ECO:0000256" key="7">
    <source>
        <dbReference type="ARBA" id="ARBA00023277"/>
    </source>
</evidence>
<evidence type="ECO:0000256" key="2">
    <source>
        <dbReference type="ARBA" id="ARBA00005684"/>
    </source>
</evidence>
<dbReference type="NCBIfam" id="NF011080">
    <property type="entry name" value="PRK14508.1-3"/>
    <property type="match status" value="1"/>
</dbReference>
<comment type="catalytic activity">
    <reaction evidence="1 10">
        <text>Transfers a segment of a (1-&gt;4)-alpha-D-glucan to a new position in an acceptor, which may be glucose or a (1-&gt;4)-alpha-D-glucan.</text>
        <dbReference type="EC" id="2.4.1.25"/>
    </reaction>
</comment>
<keyword evidence="12" id="KW-1185">Reference proteome</keyword>
<evidence type="ECO:0000256" key="1">
    <source>
        <dbReference type="ARBA" id="ARBA00000439"/>
    </source>
</evidence>
<comment type="similarity">
    <text evidence="2 10">Belongs to the disproportionating enzyme family.</text>
</comment>
<dbReference type="Gene3D" id="3.20.20.80">
    <property type="entry name" value="Glycosidases"/>
    <property type="match status" value="1"/>
</dbReference>
<dbReference type="Pfam" id="PF02446">
    <property type="entry name" value="Glyco_hydro_77"/>
    <property type="match status" value="1"/>
</dbReference>
<evidence type="ECO:0000313" key="11">
    <source>
        <dbReference type="EMBL" id="MCQ5120902.1"/>
    </source>
</evidence>
<accession>A0ABT1SI50</accession>
<dbReference type="EMBL" id="JANGCH010000002">
    <property type="protein sequence ID" value="MCQ5120902.1"/>
    <property type="molecule type" value="Genomic_DNA"/>
</dbReference>
<proteinExistence type="inferred from homology"/>
<gene>
    <name evidence="11" type="primary">malQ</name>
    <name evidence="11" type="ORF">NE663_01345</name>
</gene>
<evidence type="ECO:0000256" key="6">
    <source>
        <dbReference type="ARBA" id="ARBA00022679"/>
    </source>
</evidence>
<keyword evidence="6 10" id="KW-0808">Transferase</keyword>
<dbReference type="EC" id="2.4.1.25" evidence="3 10"/>
<dbReference type="InterPro" id="IPR003385">
    <property type="entry name" value="Glyco_hydro_77"/>
</dbReference>
<evidence type="ECO:0000256" key="10">
    <source>
        <dbReference type="RuleBase" id="RU361207"/>
    </source>
</evidence>
<reference evidence="11 12" key="1">
    <citation type="submission" date="2022-06" db="EMBL/GenBank/DDBJ databases">
        <title>Isolation of gut microbiota from human fecal samples.</title>
        <authorList>
            <person name="Pamer E.G."/>
            <person name="Barat B."/>
            <person name="Waligurski E."/>
            <person name="Medina S."/>
            <person name="Paddock L."/>
            <person name="Mostad J."/>
        </authorList>
    </citation>
    <scope>NUCLEOTIDE SEQUENCE [LARGE SCALE GENOMIC DNA]</scope>
    <source>
        <strain evidence="11 12">DFI.6.1</strain>
    </source>
</reference>
<evidence type="ECO:0000313" key="12">
    <source>
        <dbReference type="Proteomes" id="UP001524435"/>
    </source>
</evidence>
<evidence type="ECO:0000256" key="3">
    <source>
        <dbReference type="ARBA" id="ARBA00012560"/>
    </source>
</evidence>
<dbReference type="SUPFAM" id="SSF51445">
    <property type="entry name" value="(Trans)glycosidases"/>
    <property type="match status" value="1"/>
</dbReference>
<dbReference type="Proteomes" id="UP001524435">
    <property type="component" value="Unassembled WGS sequence"/>
</dbReference>
<keyword evidence="7 10" id="KW-0119">Carbohydrate metabolism</keyword>
<keyword evidence="5 10" id="KW-0328">Glycosyltransferase</keyword>
<evidence type="ECO:0000256" key="5">
    <source>
        <dbReference type="ARBA" id="ARBA00022676"/>
    </source>
</evidence>
<organism evidence="11 12">
    <name type="scientific">Massilicoli timonensis</name>
    <dbReference type="NCBI Taxonomy" id="2015901"/>
    <lineage>
        <taxon>Bacteria</taxon>
        <taxon>Bacillati</taxon>
        <taxon>Bacillota</taxon>
        <taxon>Erysipelotrichia</taxon>
        <taxon>Erysipelotrichales</taxon>
        <taxon>Erysipelotrichaceae</taxon>
        <taxon>Massilicoli</taxon>
    </lineage>
</organism>
<evidence type="ECO:0000256" key="9">
    <source>
        <dbReference type="ARBA" id="ARBA00031501"/>
    </source>
</evidence>
<name>A0ABT1SI50_9FIRM</name>
<evidence type="ECO:0000256" key="8">
    <source>
        <dbReference type="ARBA" id="ARBA00031423"/>
    </source>
</evidence>